<comment type="similarity">
    <text evidence="15">Belongs to the G-protein coupled receptor 1 family.</text>
</comment>
<gene>
    <name evidence="18" type="ORF">P5673_019071</name>
    <name evidence="19" type="ORF">P5673_019211</name>
</gene>
<evidence type="ECO:0000256" key="2">
    <source>
        <dbReference type="ARBA" id="ARBA00004651"/>
    </source>
</evidence>
<evidence type="ECO:0000313" key="20">
    <source>
        <dbReference type="Proteomes" id="UP001249851"/>
    </source>
</evidence>
<protein>
    <submittedName>
        <fullName evidence="18">Orexin receptor type 2</fullName>
    </submittedName>
</protein>
<sequence>METNFTKALFPAGITLTNRTRVSQFGEVGILFLINIASVVGNTLLCISFFKNGHLRSVTNVFVLTLAVSDIVMSFTAMPLSEGALVAGEWIFGSTLCHIQGFLVHFLAFVSLQVMALTAINRYYRVTKPDLYKKIFTPGYTGIMIAAEKRFVLAYIDRSEVVEYTPSSLALRLCSSPPS</sequence>
<keyword evidence="7 15" id="KW-0297">G-protein coupled receptor</keyword>
<reference evidence="18" key="1">
    <citation type="journal article" date="2023" name="G3 (Bethesda)">
        <title>Whole genome assembly and annotation of the endangered Caribbean coral Acropora cervicornis.</title>
        <authorList>
            <person name="Selwyn J.D."/>
            <person name="Vollmer S.V."/>
        </authorList>
    </citation>
    <scope>NUCLEOTIDE SEQUENCE</scope>
    <source>
        <strain evidence="18">K2</strain>
    </source>
</reference>
<evidence type="ECO:0000259" key="17">
    <source>
        <dbReference type="PROSITE" id="PS50262"/>
    </source>
</evidence>
<keyword evidence="13 15" id="KW-0807">Transducer</keyword>
<evidence type="ECO:0000256" key="6">
    <source>
        <dbReference type="ARBA" id="ARBA00022989"/>
    </source>
</evidence>
<keyword evidence="14" id="KW-0966">Cell projection</keyword>
<keyword evidence="9 16" id="KW-0472">Membrane</keyword>
<evidence type="ECO:0000313" key="18">
    <source>
        <dbReference type="EMBL" id="KAK2558377.1"/>
    </source>
</evidence>
<keyword evidence="10" id="KW-1015">Disulfide bond</keyword>
<organism evidence="18 20">
    <name type="scientific">Acropora cervicornis</name>
    <name type="common">Staghorn coral</name>
    <dbReference type="NCBI Taxonomy" id="6130"/>
    <lineage>
        <taxon>Eukaryota</taxon>
        <taxon>Metazoa</taxon>
        <taxon>Cnidaria</taxon>
        <taxon>Anthozoa</taxon>
        <taxon>Hexacorallia</taxon>
        <taxon>Scleractinia</taxon>
        <taxon>Astrocoeniina</taxon>
        <taxon>Acroporidae</taxon>
        <taxon>Acropora</taxon>
    </lineage>
</organism>
<name>A0AAD9V258_ACRCE</name>
<evidence type="ECO:0000256" key="5">
    <source>
        <dbReference type="ARBA" id="ARBA00022692"/>
    </source>
</evidence>
<dbReference type="Gene3D" id="1.20.1070.10">
    <property type="entry name" value="Rhodopsin 7-helix transmembrane proteins"/>
    <property type="match status" value="1"/>
</dbReference>
<keyword evidence="12" id="KW-0325">Glycoprotein</keyword>
<evidence type="ECO:0000313" key="19">
    <source>
        <dbReference type="EMBL" id="KAK2558495.1"/>
    </source>
</evidence>
<dbReference type="CDD" id="cd00637">
    <property type="entry name" value="7tm_classA_rhodopsin-like"/>
    <property type="match status" value="1"/>
</dbReference>
<dbReference type="Pfam" id="PF00001">
    <property type="entry name" value="7tm_1"/>
    <property type="match status" value="1"/>
</dbReference>
<keyword evidence="6 16" id="KW-1133">Transmembrane helix</keyword>
<evidence type="ECO:0000256" key="10">
    <source>
        <dbReference type="ARBA" id="ARBA00023157"/>
    </source>
</evidence>
<comment type="subcellular location">
    <subcellularLocation>
        <location evidence="2">Cell membrane</location>
        <topology evidence="2">Multi-pass membrane protein</topology>
    </subcellularLocation>
    <subcellularLocation>
        <location evidence="1">Cell projection</location>
        <location evidence="1">Cilium membrane</location>
    </subcellularLocation>
</comment>
<comment type="caution">
    <text evidence="18">The sequence shown here is derived from an EMBL/GenBank/DDBJ whole genome shotgun (WGS) entry which is preliminary data.</text>
</comment>
<dbReference type="SUPFAM" id="SSF81321">
    <property type="entry name" value="Family A G protein-coupled receptor-like"/>
    <property type="match status" value="1"/>
</dbReference>
<dbReference type="PROSITE" id="PS50262">
    <property type="entry name" value="G_PROTEIN_RECEP_F1_2"/>
    <property type="match status" value="1"/>
</dbReference>
<accession>A0AAD9V258</accession>
<proteinExistence type="inferred from homology"/>
<evidence type="ECO:0000256" key="13">
    <source>
        <dbReference type="ARBA" id="ARBA00023224"/>
    </source>
</evidence>
<dbReference type="PANTHER" id="PTHR22752">
    <property type="entry name" value="G PROTEIN-COUPLED RECEPTOR"/>
    <property type="match status" value="1"/>
</dbReference>
<feature type="transmembrane region" description="Helical" evidence="16">
    <location>
        <begin position="101"/>
        <end position="124"/>
    </location>
</feature>
<evidence type="ECO:0000256" key="4">
    <source>
        <dbReference type="ARBA" id="ARBA00022475"/>
    </source>
</evidence>
<dbReference type="EMBL" id="JARQWQ010000044">
    <property type="protein sequence ID" value="KAK2558495.1"/>
    <property type="molecule type" value="Genomic_DNA"/>
</dbReference>
<dbReference type="GO" id="GO:0005768">
    <property type="term" value="C:endosome"/>
    <property type="evidence" value="ECO:0007669"/>
    <property type="project" value="TreeGrafter"/>
</dbReference>
<feature type="transmembrane region" description="Helical" evidence="16">
    <location>
        <begin position="62"/>
        <end position="81"/>
    </location>
</feature>
<dbReference type="Proteomes" id="UP001249851">
    <property type="component" value="Unassembled WGS sequence"/>
</dbReference>
<evidence type="ECO:0000256" key="7">
    <source>
        <dbReference type="ARBA" id="ARBA00023040"/>
    </source>
</evidence>
<dbReference type="PANTHER" id="PTHR22752:SF10">
    <property type="entry name" value="G-PROTEIN COUPLED RECEPTOR 161"/>
    <property type="match status" value="1"/>
</dbReference>
<dbReference type="GO" id="GO:0004930">
    <property type="term" value="F:G protein-coupled receptor activity"/>
    <property type="evidence" value="ECO:0007669"/>
    <property type="project" value="UniProtKB-KW"/>
</dbReference>
<feature type="domain" description="G-protein coupled receptors family 1 profile" evidence="17">
    <location>
        <begin position="41"/>
        <end position="147"/>
    </location>
</feature>
<keyword evidence="20" id="KW-1185">Reference proteome</keyword>
<evidence type="ECO:0000256" key="14">
    <source>
        <dbReference type="ARBA" id="ARBA00023273"/>
    </source>
</evidence>
<dbReference type="AlphaFoldDB" id="A0AAD9V258"/>
<evidence type="ECO:0000256" key="8">
    <source>
        <dbReference type="ARBA" id="ARBA00023069"/>
    </source>
</evidence>
<dbReference type="InterPro" id="IPR017452">
    <property type="entry name" value="GPCR_Rhodpsn_7TM"/>
</dbReference>
<keyword evidence="11 15" id="KW-0675">Receptor</keyword>
<dbReference type="PRINTS" id="PR00237">
    <property type="entry name" value="GPCRRHODOPSN"/>
</dbReference>
<evidence type="ECO:0000256" key="9">
    <source>
        <dbReference type="ARBA" id="ARBA00023136"/>
    </source>
</evidence>
<feature type="transmembrane region" description="Helical" evidence="16">
    <location>
        <begin position="28"/>
        <end position="50"/>
    </location>
</feature>
<evidence type="ECO:0000256" key="16">
    <source>
        <dbReference type="SAM" id="Phobius"/>
    </source>
</evidence>
<evidence type="ECO:0000256" key="1">
    <source>
        <dbReference type="ARBA" id="ARBA00004309"/>
    </source>
</evidence>
<dbReference type="InterPro" id="IPR000276">
    <property type="entry name" value="GPCR_Rhodpsn"/>
</dbReference>
<keyword evidence="8" id="KW-0969">Cilium</keyword>
<keyword evidence="3" id="KW-0217">Developmental protein</keyword>
<evidence type="ECO:0000256" key="3">
    <source>
        <dbReference type="ARBA" id="ARBA00022473"/>
    </source>
</evidence>
<dbReference type="GO" id="GO:0060170">
    <property type="term" value="C:ciliary membrane"/>
    <property type="evidence" value="ECO:0007669"/>
    <property type="project" value="UniProtKB-SubCell"/>
</dbReference>
<reference evidence="18" key="2">
    <citation type="journal article" date="2023" name="Science">
        <title>Genomic signatures of disease resistance in endangered staghorn corals.</title>
        <authorList>
            <person name="Vollmer S.V."/>
            <person name="Selwyn J.D."/>
            <person name="Despard B.A."/>
            <person name="Roesel C.L."/>
        </authorList>
    </citation>
    <scope>NUCLEOTIDE SEQUENCE</scope>
    <source>
        <strain evidence="18">K2</strain>
    </source>
</reference>
<evidence type="ECO:0000256" key="11">
    <source>
        <dbReference type="ARBA" id="ARBA00023170"/>
    </source>
</evidence>
<evidence type="ECO:0000256" key="12">
    <source>
        <dbReference type="ARBA" id="ARBA00023180"/>
    </source>
</evidence>
<keyword evidence="4" id="KW-1003">Cell membrane</keyword>
<dbReference type="PROSITE" id="PS00237">
    <property type="entry name" value="G_PROTEIN_RECEP_F1_1"/>
    <property type="match status" value="1"/>
</dbReference>
<evidence type="ECO:0000256" key="15">
    <source>
        <dbReference type="RuleBase" id="RU000688"/>
    </source>
</evidence>
<dbReference type="EMBL" id="JARQWQ010000044">
    <property type="protein sequence ID" value="KAK2558377.1"/>
    <property type="molecule type" value="Genomic_DNA"/>
</dbReference>
<keyword evidence="5 15" id="KW-0812">Transmembrane</keyword>